<accession>A0A484BPV4</accession>
<feature type="region of interest" description="Disordered" evidence="1">
    <location>
        <begin position="69"/>
        <end position="100"/>
    </location>
</feature>
<name>A0A484BPV4_DRONA</name>
<dbReference type="EMBL" id="LSRL02000013">
    <property type="protein sequence ID" value="TDG50876.1"/>
    <property type="molecule type" value="Genomic_DNA"/>
</dbReference>
<dbReference type="AlphaFoldDB" id="A0A484BPV4"/>
<keyword evidence="3" id="KW-1185">Reference proteome</keyword>
<dbReference type="OrthoDB" id="2538319at2759"/>
<comment type="caution">
    <text evidence="2">The sequence shown here is derived from an EMBL/GenBank/DDBJ whole genome shotgun (WGS) entry which is preliminary data.</text>
</comment>
<protein>
    <submittedName>
        <fullName evidence="2">Uncharacterized protein</fullName>
    </submittedName>
</protein>
<sequence length="100" mass="11598">MSETVETSQAAVEDDSAHDFIELKSMEDVEKLEQKQIYDYIEKLHGIIRKYDTKIASYKQRLKHFLNKEAKTSDEKLANGETKETKDNVVDGEEGKERKC</sequence>
<evidence type="ECO:0000313" key="3">
    <source>
        <dbReference type="Proteomes" id="UP000295192"/>
    </source>
</evidence>
<proteinExistence type="predicted"/>
<evidence type="ECO:0000256" key="1">
    <source>
        <dbReference type="SAM" id="MobiDB-lite"/>
    </source>
</evidence>
<evidence type="ECO:0000313" key="2">
    <source>
        <dbReference type="EMBL" id="TDG50876.1"/>
    </source>
</evidence>
<dbReference type="STRING" id="7232.A0A484BPV4"/>
<reference evidence="2 3" key="1">
    <citation type="journal article" date="2019" name="J. Hered.">
        <title>An Improved Genome Assembly for Drosophila navojoa, the Basal Species in the mojavensis Cluster.</title>
        <authorList>
            <person name="Vanderlinde T."/>
            <person name="Dupim E.G."/>
            <person name="Nazario-Yepiz N.O."/>
            <person name="Carvalho A.B."/>
        </authorList>
    </citation>
    <scope>NUCLEOTIDE SEQUENCE [LARGE SCALE GENOMIC DNA]</scope>
    <source>
        <strain evidence="2">Navoj_Jal97</strain>
        <tissue evidence="2">Whole organism</tissue>
    </source>
</reference>
<organism evidence="2 3">
    <name type="scientific">Drosophila navojoa</name>
    <name type="common">Fruit fly</name>
    <dbReference type="NCBI Taxonomy" id="7232"/>
    <lineage>
        <taxon>Eukaryota</taxon>
        <taxon>Metazoa</taxon>
        <taxon>Ecdysozoa</taxon>
        <taxon>Arthropoda</taxon>
        <taxon>Hexapoda</taxon>
        <taxon>Insecta</taxon>
        <taxon>Pterygota</taxon>
        <taxon>Neoptera</taxon>
        <taxon>Endopterygota</taxon>
        <taxon>Diptera</taxon>
        <taxon>Brachycera</taxon>
        <taxon>Muscomorpha</taxon>
        <taxon>Ephydroidea</taxon>
        <taxon>Drosophilidae</taxon>
        <taxon>Drosophila</taxon>
    </lineage>
</organism>
<dbReference type="Proteomes" id="UP000295192">
    <property type="component" value="Unassembled WGS sequence"/>
</dbReference>
<gene>
    <name evidence="2" type="ORF">AWZ03_002865</name>
</gene>